<gene>
    <name evidence="1" type="ORF">S01H1_42675</name>
</gene>
<comment type="caution">
    <text evidence="1">The sequence shown here is derived from an EMBL/GenBank/DDBJ whole genome shotgun (WGS) entry which is preliminary data.</text>
</comment>
<dbReference type="EMBL" id="BARS01027149">
    <property type="protein sequence ID" value="GAG08647.1"/>
    <property type="molecule type" value="Genomic_DNA"/>
</dbReference>
<evidence type="ECO:0000313" key="1">
    <source>
        <dbReference type="EMBL" id="GAG08647.1"/>
    </source>
</evidence>
<organism evidence="1">
    <name type="scientific">marine sediment metagenome</name>
    <dbReference type="NCBI Taxonomy" id="412755"/>
    <lineage>
        <taxon>unclassified sequences</taxon>
        <taxon>metagenomes</taxon>
        <taxon>ecological metagenomes</taxon>
    </lineage>
</organism>
<protein>
    <submittedName>
        <fullName evidence="1">Uncharacterized protein</fullName>
    </submittedName>
</protein>
<feature type="non-terminal residue" evidence="1">
    <location>
        <position position="1"/>
    </location>
</feature>
<reference evidence="1" key="1">
    <citation type="journal article" date="2014" name="Front. Microbiol.">
        <title>High frequency of phylogenetically diverse reductive dehalogenase-homologous genes in deep subseafloor sedimentary metagenomes.</title>
        <authorList>
            <person name="Kawai M."/>
            <person name="Futagami T."/>
            <person name="Toyoda A."/>
            <person name="Takaki Y."/>
            <person name="Nishi S."/>
            <person name="Hori S."/>
            <person name="Arai W."/>
            <person name="Tsubouchi T."/>
            <person name="Morono Y."/>
            <person name="Uchiyama I."/>
            <person name="Ito T."/>
            <person name="Fujiyama A."/>
            <person name="Inagaki F."/>
            <person name="Takami H."/>
        </authorList>
    </citation>
    <scope>NUCLEOTIDE SEQUENCE</scope>
    <source>
        <strain evidence="1">Expedition CK06-06</strain>
    </source>
</reference>
<dbReference type="AlphaFoldDB" id="X0VBF9"/>
<dbReference type="InterPro" id="IPR011990">
    <property type="entry name" value="TPR-like_helical_dom_sf"/>
</dbReference>
<sequence>VLSVVQAEDIKQGALLEVSRRIGEFVKVGAGYNFTDFSDNLTDLDYTVYGPFVRMTGTLYDRTPEEVERAKKKAEDEKIRWWAWELVRDELARPDNEIAKELYNYRYLARAAYSEGRLEEARELCVKLIDRGEAMHLETVQYVRDRVELEKRLKSYKELAKIYYKERRLIEAKELCQKIIMESK</sequence>
<dbReference type="Gene3D" id="1.25.40.10">
    <property type="entry name" value="Tetratricopeptide repeat domain"/>
    <property type="match status" value="1"/>
</dbReference>
<accession>X0VBF9</accession>
<proteinExistence type="predicted"/>
<name>X0VBF9_9ZZZZ</name>